<comment type="caution">
    <text evidence="1">The sequence shown here is derived from an EMBL/GenBank/DDBJ whole genome shotgun (WGS) entry which is preliminary data.</text>
</comment>
<organism evidence="1 2">
    <name type="scientific">Thiohalocapsa marina</name>
    <dbReference type="NCBI Taxonomy" id="424902"/>
    <lineage>
        <taxon>Bacteria</taxon>
        <taxon>Pseudomonadati</taxon>
        <taxon>Pseudomonadota</taxon>
        <taxon>Gammaproteobacteria</taxon>
        <taxon>Chromatiales</taxon>
        <taxon>Chromatiaceae</taxon>
        <taxon>Thiohalocapsa</taxon>
    </lineage>
</organism>
<gene>
    <name evidence="1" type="ORF">F2Q65_13605</name>
</gene>
<evidence type="ECO:0000313" key="2">
    <source>
        <dbReference type="Proteomes" id="UP000322981"/>
    </source>
</evidence>
<accession>A0A5M8FRR6</accession>
<keyword evidence="2" id="KW-1185">Reference proteome</keyword>
<dbReference type="Proteomes" id="UP000322981">
    <property type="component" value="Unassembled WGS sequence"/>
</dbReference>
<dbReference type="AlphaFoldDB" id="A0A5M8FRR6"/>
<dbReference type="OrthoDB" id="58843at135613"/>
<name>A0A5M8FRR6_9GAMM</name>
<reference evidence="1 2" key="1">
    <citation type="submission" date="2019-09" db="EMBL/GenBank/DDBJ databases">
        <title>Whole-genome sequence of the purple sulfur bacterium Thiohalocapsa marina DSM 19078.</title>
        <authorList>
            <person name="Kyndt J.A."/>
            <person name="Meyer T.E."/>
        </authorList>
    </citation>
    <scope>NUCLEOTIDE SEQUENCE [LARGE SCALE GENOMIC DNA]</scope>
    <source>
        <strain evidence="1 2">DSM 19078</strain>
    </source>
</reference>
<proteinExistence type="predicted"/>
<evidence type="ECO:0000313" key="1">
    <source>
        <dbReference type="EMBL" id="KAA6184102.1"/>
    </source>
</evidence>
<dbReference type="RefSeq" id="WP_150093956.1">
    <property type="nucleotide sequence ID" value="NZ_JBFUOH010000053.1"/>
</dbReference>
<protein>
    <submittedName>
        <fullName evidence="1">Uncharacterized protein</fullName>
    </submittedName>
</protein>
<sequence>MALSNAERQRRYRERMREIDTDDTPQVKLNAVVDVSTKARLKRMAVYWGITQRAALERIIGEAERAVVDALPHRDQPKYYDGALRGNGAEAGQAGGDLRTSALYEVRGDDIERVTEFYFRDRR</sequence>
<dbReference type="EMBL" id="VWXX01000024">
    <property type="protein sequence ID" value="KAA6184102.1"/>
    <property type="molecule type" value="Genomic_DNA"/>
</dbReference>